<proteinExistence type="predicted"/>
<keyword evidence="3" id="KW-1185">Reference proteome</keyword>
<evidence type="ECO:0000256" key="1">
    <source>
        <dbReference type="SAM" id="Phobius"/>
    </source>
</evidence>
<protein>
    <submittedName>
        <fullName evidence="2">Uncharacterized protein</fullName>
    </submittedName>
</protein>
<keyword evidence="1" id="KW-1133">Transmembrane helix</keyword>
<keyword evidence="1" id="KW-0812">Transmembrane</keyword>
<dbReference type="EMBL" id="JACXJA010000007">
    <property type="protein sequence ID" value="MBD2861905.1"/>
    <property type="molecule type" value="Genomic_DNA"/>
</dbReference>
<keyword evidence="1" id="KW-0472">Membrane</keyword>
<dbReference type="RefSeq" id="WP_190926307.1">
    <property type="nucleotide sequence ID" value="NZ_JACXJA010000007.1"/>
</dbReference>
<dbReference type="AlphaFoldDB" id="A0A927GYS8"/>
<dbReference type="Proteomes" id="UP000639396">
    <property type="component" value="Unassembled WGS sequence"/>
</dbReference>
<reference evidence="2" key="1">
    <citation type="submission" date="2020-09" db="EMBL/GenBank/DDBJ databases">
        <title>A novel bacterium of genus Paenibacillus, isolated from South China Sea.</title>
        <authorList>
            <person name="Huang H."/>
            <person name="Mo K."/>
            <person name="Hu Y."/>
        </authorList>
    </citation>
    <scope>NUCLEOTIDE SEQUENCE</scope>
    <source>
        <strain evidence="2">IB182363</strain>
    </source>
</reference>
<name>A0A927GYS8_9BACL</name>
<sequence>MEYMPKQTGFKPMPAPMPVAPISAGPMPMPMPMPMPAPMPIAKPSYEHVSVSYVQAPVCEPKKTHGCASSAGIILVLFILLVIISRGKC</sequence>
<evidence type="ECO:0000313" key="3">
    <source>
        <dbReference type="Proteomes" id="UP000639396"/>
    </source>
</evidence>
<feature type="transmembrane region" description="Helical" evidence="1">
    <location>
        <begin position="68"/>
        <end position="85"/>
    </location>
</feature>
<gene>
    <name evidence="2" type="ORF">IDH45_07925</name>
</gene>
<evidence type="ECO:0000313" key="2">
    <source>
        <dbReference type="EMBL" id="MBD2861905.1"/>
    </source>
</evidence>
<comment type="caution">
    <text evidence="2">The sequence shown here is derived from an EMBL/GenBank/DDBJ whole genome shotgun (WGS) entry which is preliminary data.</text>
</comment>
<organism evidence="2 3">
    <name type="scientific">Paenibacillus oceani</name>
    <dbReference type="NCBI Taxonomy" id="2772510"/>
    <lineage>
        <taxon>Bacteria</taxon>
        <taxon>Bacillati</taxon>
        <taxon>Bacillota</taxon>
        <taxon>Bacilli</taxon>
        <taxon>Bacillales</taxon>
        <taxon>Paenibacillaceae</taxon>
        <taxon>Paenibacillus</taxon>
    </lineage>
</organism>
<accession>A0A927GYS8</accession>